<dbReference type="Proteomes" id="UP000656881">
    <property type="component" value="Unassembled WGS sequence"/>
</dbReference>
<feature type="compositionally biased region" description="Basic and acidic residues" evidence="1">
    <location>
        <begin position="28"/>
        <end position="48"/>
    </location>
</feature>
<protein>
    <submittedName>
        <fullName evidence="2">Uncharacterized protein</fullName>
    </submittedName>
</protein>
<feature type="region of interest" description="Disordered" evidence="1">
    <location>
        <begin position="1"/>
        <end position="102"/>
    </location>
</feature>
<organism evidence="2 3">
    <name type="scientific">Streptomyces lasiicapitis</name>
    <dbReference type="NCBI Taxonomy" id="1923961"/>
    <lineage>
        <taxon>Bacteria</taxon>
        <taxon>Bacillati</taxon>
        <taxon>Actinomycetota</taxon>
        <taxon>Actinomycetes</taxon>
        <taxon>Kitasatosporales</taxon>
        <taxon>Streptomycetaceae</taxon>
        <taxon>Streptomyces</taxon>
    </lineage>
</organism>
<accession>A0ABQ2MF21</accession>
<evidence type="ECO:0000256" key="1">
    <source>
        <dbReference type="SAM" id="MobiDB-lite"/>
    </source>
</evidence>
<name>A0ABQ2MF21_9ACTN</name>
<feature type="compositionally biased region" description="Polar residues" evidence="1">
    <location>
        <begin position="84"/>
        <end position="96"/>
    </location>
</feature>
<gene>
    <name evidence="2" type="ORF">GCM10012286_51160</name>
</gene>
<keyword evidence="3" id="KW-1185">Reference proteome</keyword>
<evidence type="ECO:0000313" key="2">
    <source>
        <dbReference type="EMBL" id="GGO50532.1"/>
    </source>
</evidence>
<reference evidence="3" key="1">
    <citation type="journal article" date="2019" name="Int. J. Syst. Evol. Microbiol.">
        <title>The Global Catalogue of Microorganisms (GCM) 10K type strain sequencing project: providing services to taxonomists for standard genome sequencing and annotation.</title>
        <authorList>
            <consortium name="The Broad Institute Genomics Platform"/>
            <consortium name="The Broad Institute Genome Sequencing Center for Infectious Disease"/>
            <person name="Wu L."/>
            <person name="Ma J."/>
        </authorList>
    </citation>
    <scope>NUCLEOTIDE SEQUENCE [LARGE SCALE GENOMIC DNA]</scope>
    <source>
        <strain evidence="3">CGMCC 4.7349</strain>
    </source>
</reference>
<evidence type="ECO:0000313" key="3">
    <source>
        <dbReference type="Proteomes" id="UP000656881"/>
    </source>
</evidence>
<comment type="caution">
    <text evidence="2">The sequence shown here is derived from an EMBL/GenBank/DDBJ whole genome shotgun (WGS) entry which is preliminary data.</text>
</comment>
<feature type="compositionally biased region" description="Low complexity" evidence="1">
    <location>
        <begin position="12"/>
        <end position="27"/>
    </location>
</feature>
<proteinExistence type="predicted"/>
<sequence length="102" mass="10246">MPGGICPAAPLRVSPTRPPVTVGPGVREQAHRSAVDHSHPPVLRDTERGWASARITGAGHPTHPGVQGAKPPVSGRGGLGEETSAATASNPSQTGSAVPDQP</sequence>
<dbReference type="EMBL" id="BMNG01000011">
    <property type="protein sequence ID" value="GGO50532.1"/>
    <property type="molecule type" value="Genomic_DNA"/>
</dbReference>